<sequence length="139" mass="16127">MDEPNSYEEQRRRQVEENERKLEELRLHRLSAAVREAAVKPMPTIPQQFKKSYLPWFDEMIFLVDEEDGEFPMPYMAQHGAIGSGWNLFAIGHKLADGDCLVFQQVQRTKFKSNNDVMLIELLLSETGITNEQKGIIKT</sequence>
<dbReference type="Gene3D" id="2.40.330.10">
    <property type="entry name" value="DNA-binding pseudobarrel domain"/>
    <property type="match status" value="1"/>
</dbReference>
<organism evidence="6">
    <name type="scientific">Aegilops tauschii</name>
    <name type="common">Tausch's goatgrass</name>
    <name type="synonym">Aegilops squarrosa</name>
    <dbReference type="NCBI Taxonomy" id="37682"/>
    <lineage>
        <taxon>Eukaryota</taxon>
        <taxon>Viridiplantae</taxon>
        <taxon>Streptophyta</taxon>
        <taxon>Embryophyta</taxon>
        <taxon>Tracheophyta</taxon>
        <taxon>Spermatophyta</taxon>
        <taxon>Magnoliopsida</taxon>
        <taxon>Liliopsida</taxon>
        <taxon>Poales</taxon>
        <taxon>Poaceae</taxon>
        <taxon>BOP clade</taxon>
        <taxon>Pooideae</taxon>
        <taxon>Triticodae</taxon>
        <taxon>Triticeae</taxon>
        <taxon>Triticinae</taxon>
        <taxon>Aegilops</taxon>
    </lineage>
</organism>
<keyword evidence="5" id="KW-0539">Nucleus</keyword>
<evidence type="ECO:0000313" key="6">
    <source>
        <dbReference type="EnsemblPlants" id="EMT32373"/>
    </source>
</evidence>
<dbReference type="AlphaFoldDB" id="M8CDW6"/>
<dbReference type="GO" id="GO:0005634">
    <property type="term" value="C:nucleus"/>
    <property type="evidence" value="ECO:0007669"/>
    <property type="project" value="UniProtKB-SubCell"/>
</dbReference>
<protein>
    <recommendedName>
        <fullName evidence="7">TF-B3 domain-containing protein</fullName>
    </recommendedName>
</protein>
<dbReference type="InterPro" id="IPR015300">
    <property type="entry name" value="DNA-bd_pseudobarrel_sf"/>
</dbReference>
<keyword evidence="4" id="KW-0804">Transcription</keyword>
<evidence type="ECO:0000256" key="1">
    <source>
        <dbReference type="ARBA" id="ARBA00004123"/>
    </source>
</evidence>
<keyword evidence="2" id="KW-0805">Transcription regulation</keyword>
<evidence type="ECO:0008006" key="7">
    <source>
        <dbReference type="Google" id="ProtNLM"/>
    </source>
</evidence>
<keyword evidence="3" id="KW-0238">DNA-binding</keyword>
<dbReference type="GO" id="GO:0003677">
    <property type="term" value="F:DNA binding"/>
    <property type="evidence" value="ECO:0007669"/>
    <property type="project" value="UniProtKB-KW"/>
</dbReference>
<name>M8CDW6_AEGTA</name>
<dbReference type="InterPro" id="IPR044837">
    <property type="entry name" value="REM16-like"/>
</dbReference>
<evidence type="ECO:0000256" key="5">
    <source>
        <dbReference type="ARBA" id="ARBA00023242"/>
    </source>
</evidence>
<dbReference type="PANTHER" id="PTHR31391:SF77">
    <property type="entry name" value="GENOME ASSEMBLY, CHROMOSOME: II"/>
    <property type="match status" value="1"/>
</dbReference>
<dbReference type="PANTHER" id="PTHR31391">
    <property type="entry name" value="B3 DOMAIN-CONTAINING PROTEIN OS11G0197600-RELATED"/>
    <property type="match status" value="1"/>
</dbReference>
<dbReference type="SUPFAM" id="SSF101936">
    <property type="entry name" value="DNA-binding pseudobarrel domain"/>
    <property type="match status" value="1"/>
</dbReference>
<proteinExistence type="predicted"/>
<evidence type="ECO:0000256" key="3">
    <source>
        <dbReference type="ARBA" id="ARBA00023125"/>
    </source>
</evidence>
<evidence type="ECO:0000256" key="2">
    <source>
        <dbReference type="ARBA" id="ARBA00023015"/>
    </source>
</evidence>
<evidence type="ECO:0000256" key="4">
    <source>
        <dbReference type="ARBA" id="ARBA00023163"/>
    </source>
</evidence>
<reference evidence="6" key="1">
    <citation type="submission" date="2015-06" db="UniProtKB">
        <authorList>
            <consortium name="EnsemblPlants"/>
        </authorList>
    </citation>
    <scope>IDENTIFICATION</scope>
</reference>
<comment type="subcellular location">
    <subcellularLocation>
        <location evidence="1">Nucleus</location>
    </subcellularLocation>
</comment>
<dbReference type="EnsemblPlants" id="EMT32373">
    <property type="protein sequence ID" value="EMT32373"/>
    <property type="gene ID" value="F775_03290"/>
</dbReference>
<accession>M8CDW6</accession>